<comment type="catalytic activity">
    <reaction evidence="8">
        <text>L-tyrosyl-[protein] + ATP = O-(5'-adenylyl)-L-tyrosyl-[protein] + diphosphate</text>
        <dbReference type="Rhea" id="RHEA:54288"/>
        <dbReference type="Rhea" id="RHEA-COMP:10136"/>
        <dbReference type="Rhea" id="RHEA-COMP:13846"/>
        <dbReference type="ChEBI" id="CHEBI:30616"/>
        <dbReference type="ChEBI" id="CHEBI:33019"/>
        <dbReference type="ChEBI" id="CHEBI:46858"/>
        <dbReference type="ChEBI" id="CHEBI:83624"/>
        <dbReference type="EC" id="2.7.7.108"/>
    </reaction>
</comment>
<evidence type="ECO:0000256" key="5">
    <source>
        <dbReference type="ARBA" id="ARBA00022741"/>
    </source>
</evidence>
<feature type="active site" description="Proton acceptor" evidence="8">
    <location>
        <position position="252"/>
    </location>
</feature>
<dbReference type="NCBIfam" id="NF000658">
    <property type="entry name" value="PRK00029.1"/>
    <property type="match status" value="1"/>
</dbReference>
<evidence type="ECO:0000256" key="6">
    <source>
        <dbReference type="ARBA" id="ARBA00022840"/>
    </source>
</evidence>
<dbReference type="EMBL" id="CAKLDM010000002">
    <property type="protein sequence ID" value="CAH0539383.1"/>
    <property type="molecule type" value="Genomic_DNA"/>
</dbReference>
<keyword evidence="4 8" id="KW-0479">Metal-binding</keyword>
<feature type="binding site" evidence="8">
    <location>
        <position position="183"/>
    </location>
    <ligand>
        <name>ATP</name>
        <dbReference type="ChEBI" id="CHEBI:30616"/>
    </ligand>
</feature>
<keyword evidence="7 8" id="KW-0460">Magnesium</keyword>
<feature type="binding site" evidence="8">
    <location>
        <position position="176"/>
    </location>
    <ligand>
        <name>ATP</name>
        <dbReference type="ChEBI" id="CHEBI:30616"/>
    </ligand>
</feature>
<comment type="catalytic activity">
    <reaction evidence="8">
        <text>L-tyrosyl-[protein] + UTP = O-(5'-uridylyl)-L-tyrosyl-[protein] + diphosphate</text>
        <dbReference type="Rhea" id="RHEA:83887"/>
        <dbReference type="Rhea" id="RHEA-COMP:10136"/>
        <dbReference type="Rhea" id="RHEA-COMP:20238"/>
        <dbReference type="ChEBI" id="CHEBI:33019"/>
        <dbReference type="ChEBI" id="CHEBI:46398"/>
        <dbReference type="ChEBI" id="CHEBI:46858"/>
        <dbReference type="ChEBI" id="CHEBI:90602"/>
    </reaction>
</comment>
<feature type="binding site" evidence="8">
    <location>
        <position position="126"/>
    </location>
    <ligand>
        <name>ATP</name>
        <dbReference type="ChEBI" id="CHEBI:30616"/>
    </ligand>
</feature>
<evidence type="ECO:0000256" key="7">
    <source>
        <dbReference type="ARBA" id="ARBA00022842"/>
    </source>
</evidence>
<organism evidence="9 10">
    <name type="scientific">Vibrio marisflavi CECT 7928</name>
    <dbReference type="NCBI Taxonomy" id="634439"/>
    <lineage>
        <taxon>Bacteria</taxon>
        <taxon>Pseudomonadati</taxon>
        <taxon>Pseudomonadota</taxon>
        <taxon>Gammaproteobacteria</taxon>
        <taxon>Vibrionales</taxon>
        <taxon>Vibrionaceae</taxon>
        <taxon>Vibrio</taxon>
    </lineage>
</organism>
<evidence type="ECO:0000256" key="4">
    <source>
        <dbReference type="ARBA" id="ARBA00022723"/>
    </source>
</evidence>
<feature type="binding site" evidence="8">
    <location>
        <position position="253"/>
    </location>
    <ligand>
        <name>Mg(2+)</name>
        <dbReference type="ChEBI" id="CHEBI:18420"/>
    </ligand>
</feature>
<comment type="catalytic activity">
    <reaction evidence="8">
        <text>L-seryl-[protein] + UTP = O-(5'-uridylyl)-L-seryl-[protein] + diphosphate</text>
        <dbReference type="Rhea" id="RHEA:64604"/>
        <dbReference type="Rhea" id="RHEA-COMP:9863"/>
        <dbReference type="Rhea" id="RHEA-COMP:16635"/>
        <dbReference type="ChEBI" id="CHEBI:29999"/>
        <dbReference type="ChEBI" id="CHEBI:33019"/>
        <dbReference type="ChEBI" id="CHEBI:46398"/>
        <dbReference type="ChEBI" id="CHEBI:156051"/>
    </reaction>
</comment>
<keyword evidence="10" id="KW-1185">Reference proteome</keyword>
<feature type="binding site" evidence="8">
    <location>
        <position position="125"/>
    </location>
    <ligand>
        <name>ATP</name>
        <dbReference type="ChEBI" id="CHEBI:30616"/>
    </ligand>
</feature>
<feature type="binding site" evidence="8">
    <location>
        <position position="262"/>
    </location>
    <ligand>
        <name>Mg(2+)</name>
        <dbReference type="ChEBI" id="CHEBI:18420"/>
    </ligand>
</feature>
<dbReference type="PANTHER" id="PTHR32057:SF14">
    <property type="entry name" value="PROTEIN ADENYLYLTRANSFERASE SELO, MITOCHONDRIAL"/>
    <property type="match status" value="1"/>
</dbReference>
<comment type="cofactor">
    <cofactor evidence="8">
        <name>Mg(2+)</name>
        <dbReference type="ChEBI" id="CHEBI:18420"/>
    </cofactor>
    <cofactor evidence="8">
        <name>Mn(2+)</name>
        <dbReference type="ChEBI" id="CHEBI:29035"/>
    </cofactor>
</comment>
<keyword evidence="6 8" id="KW-0067">ATP-binding</keyword>
<dbReference type="PANTHER" id="PTHR32057">
    <property type="entry name" value="PROTEIN ADENYLYLTRANSFERASE SELO, MITOCHONDRIAL"/>
    <property type="match status" value="1"/>
</dbReference>
<feature type="binding site" evidence="8">
    <location>
        <position position="113"/>
    </location>
    <ligand>
        <name>ATP</name>
        <dbReference type="ChEBI" id="CHEBI:30616"/>
    </ligand>
</feature>
<evidence type="ECO:0000256" key="1">
    <source>
        <dbReference type="ARBA" id="ARBA00009747"/>
    </source>
</evidence>
<dbReference type="EC" id="2.7.7.-" evidence="8"/>
<protein>
    <recommendedName>
        <fullName evidence="8">Protein nucleotidyltransferase YdiU</fullName>
        <ecNumber evidence="8">2.7.7.-</ecNumber>
    </recommendedName>
    <alternativeName>
        <fullName evidence="8">Protein adenylyltransferase YdiU</fullName>
        <ecNumber evidence="8">2.7.7.108</ecNumber>
    </alternativeName>
    <alternativeName>
        <fullName evidence="8">Protein uridylyltransferase YdiU</fullName>
        <ecNumber evidence="8">2.7.7.-</ecNumber>
    </alternativeName>
</protein>
<evidence type="ECO:0000256" key="3">
    <source>
        <dbReference type="ARBA" id="ARBA00022695"/>
    </source>
</evidence>
<proteinExistence type="inferred from homology"/>
<comment type="catalytic activity">
    <reaction evidence="8">
        <text>L-threonyl-[protein] + ATP = 3-O-(5'-adenylyl)-L-threonyl-[protein] + diphosphate</text>
        <dbReference type="Rhea" id="RHEA:54292"/>
        <dbReference type="Rhea" id="RHEA-COMP:11060"/>
        <dbReference type="Rhea" id="RHEA-COMP:13847"/>
        <dbReference type="ChEBI" id="CHEBI:30013"/>
        <dbReference type="ChEBI" id="CHEBI:30616"/>
        <dbReference type="ChEBI" id="CHEBI:33019"/>
        <dbReference type="ChEBI" id="CHEBI:138113"/>
        <dbReference type="EC" id="2.7.7.108"/>
    </reaction>
</comment>
<name>A0ABN8E2H5_9VIBR</name>
<keyword evidence="5 8" id="KW-0547">Nucleotide-binding</keyword>
<sequence length="491" mass="55843">MSSLDNLSITNRYAEFPDSFYTRVAPQPLANTRWVVWNDELASLLHLPSFSQIPEELLANFDGSKVWSQFKPLAMKYTGHQFGVYNPDLGDGRGLLLGEIEGRDGAIYDIHLKGAGTTPYSRMGDGRAVLRSSIREYLAGEAMAALGIPTTRSLGLISSDTPVYREQQETGALLLRVAETHIRFGHFEYFFHTNQHKELKLLADKVIQWHFPSLANSKASYAEFFRQVVERTAKMIAHWQAVGFAHGVMNTDNMSILGQTFDYGPYGFIDDFESGYICNHSDHTGRYAFDQQPRIGLWNLSALAYALSPLISSEELQSALGQYENILSQQYYRLMRSKLGLNVPHEDDGSLIQGLLAILETEEVDYTFFFRQLSYLDSSDKAVVELFKSRAEFSAWLEQYLKRTELDNKLCNGEGISMEQRCQAMRLHNPKYILRNYLLQNAIERAEQGDYSEVHLLANLLSNPFDEQSDYDDYAKLPPVWGKKMKLSCSS</sequence>
<dbReference type="HAMAP" id="MF_00692">
    <property type="entry name" value="SelO"/>
    <property type="match status" value="1"/>
</dbReference>
<comment type="caution">
    <text evidence="9">The sequence shown here is derived from an EMBL/GenBank/DDBJ whole genome shotgun (WGS) entry which is preliminary data.</text>
</comment>
<evidence type="ECO:0000313" key="10">
    <source>
        <dbReference type="Proteomes" id="UP000838748"/>
    </source>
</evidence>
<evidence type="ECO:0000256" key="2">
    <source>
        <dbReference type="ARBA" id="ARBA00022679"/>
    </source>
</evidence>
<keyword evidence="8" id="KW-0464">Manganese</keyword>
<gene>
    <name evidence="8 9" type="primary">selO</name>
    <name evidence="8" type="synonym">ydiU</name>
    <name evidence="9" type="ORF">VMF7928_02101</name>
</gene>
<dbReference type="InterPro" id="IPR003846">
    <property type="entry name" value="SelO"/>
</dbReference>
<reference evidence="9" key="1">
    <citation type="submission" date="2021-11" db="EMBL/GenBank/DDBJ databases">
        <authorList>
            <person name="Rodrigo-Torres L."/>
            <person name="Arahal R. D."/>
            <person name="Lucena T."/>
        </authorList>
    </citation>
    <scope>NUCLEOTIDE SEQUENCE</scope>
    <source>
        <strain evidence="9">CECT 7928</strain>
    </source>
</reference>
<comment type="similarity">
    <text evidence="1 8">Belongs to the SELO family.</text>
</comment>
<feature type="binding site" evidence="8">
    <location>
        <position position="93"/>
    </location>
    <ligand>
        <name>ATP</name>
        <dbReference type="ChEBI" id="CHEBI:30616"/>
    </ligand>
</feature>
<dbReference type="EC" id="2.7.7.108" evidence="8"/>
<keyword evidence="2 8" id="KW-0808">Transferase</keyword>
<dbReference type="GO" id="GO:0016779">
    <property type="term" value="F:nucleotidyltransferase activity"/>
    <property type="evidence" value="ECO:0007669"/>
    <property type="project" value="UniProtKB-KW"/>
</dbReference>
<comment type="function">
    <text evidence="8">Nucleotidyltransferase involved in the post-translational modification of proteins. It can catalyze the addition of adenosine monophosphate (AMP) or uridine monophosphate (UMP) to a protein, resulting in modifications known as AMPylation and UMPylation.</text>
</comment>
<evidence type="ECO:0000256" key="8">
    <source>
        <dbReference type="HAMAP-Rule" id="MF_00692"/>
    </source>
</evidence>
<accession>A0ABN8E2H5</accession>
<keyword evidence="3 8" id="KW-0548">Nucleotidyltransferase</keyword>
<feature type="binding site" evidence="8">
    <location>
        <position position="90"/>
    </location>
    <ligand>
        <name>ATP</name>
        <dbReference type="ChEBI" id="CHEBI:30616"/>
    </ligand>
</feature>
<comment type="catalytic activity">
    <reaction evidence="8">
        <text>L-seryl-[protein] + ATP = 3-O-(5'-adenylyl)-L-seryl-[protein] + diphosphate</text>
        <dbReference type="Rhea" id="RHEA:58120"/>
        <dbReference type="Rhea" id="RHEA-COMP:9863"/>
        <dbReference type="Rhea" id="RHEA-COMP:15073"/>
        <dbReference type="ChEBI" id="CHEBI:29999"/>
        <dbReference type="ChEBI" id="CHEBI:30616"/>
        <dbReference type="ChEBI" id="CHEBI:33019"/>
        <dbReference type="ChEBI" id="CHEBI:142516"/>
        <dbReference type="EC" id="2.7.7.108"/>
    </reaction>
</comment>
<feature type="binding site" evidence="8">
    <location>
        <position position="262"/>
    </location>
    <ligand>
        <name>ATP</name>
        <dbReference type="ChEBI" id="CHEBI:30616"/>
    </ligand>
</feature>
<dbReference type="Pfam" id="PF02696">
    <property type="entry name" value="SelO"/>
    <property type="match status" value="1"/>
</dbReference>
<dbReference type="RefSeq" id="WP_237361413.1">
    <property type="nucleotide sequence ID" value="NZ_CAKLDM010000002.1"/>
</dbReference>
<comment type="catalytic activity">
    <reaction evidence="8">
        <text>L-histidyl-[protein] + UTP = N(tele)-(5'-uridylyl)-L-histidyl-[protein] + diphosphate</text>
        <dbReference type="Rhea" id="RHEA:83891"/>
        <dbReference type="Rhea" id="RHEA-COMP:9745"/>
        <dbReference type="Rhea" id="RHEA-COMP:20239"/>
        <dbReference type="ChEBI" id="CHEBI:29979"/>
        <dbReference type="ChEBI" id="CHEBI:33019"/>
        <dbReference type="ChEBI" id="CHEBI:46398"/>
        <dbReference type="ChEBI" id="CHEBI:233474"/>
    </reaction>
</comment>
<dbReference type="Proteomes" id="UP000838748">
    <property type="component" value="Unassembled WGS sequence"/>
</dbReference>
<feature type="binding site" evidence="8">
    <location>
        <position position="92"/>
    </location>
    <ligand>
        <name>ATP</name>
        <dbReference type="ChEBI" id="CHEBI:30616"/>
    </ligand>
</feature>
<evidence type="ECO:0000313" key="9">
    <source>
        <dbReference type="EMBL" id="CAH0539383.1"/>
    </source>
</evidence>